<dbReference type="PANTHER" id="PTHR33053:SF24">
    <property type="entry name" value="TRANSPOSASE DOMAIN-CONTAINING PROTEIN"/>
    <property type="match status" value="1"/>
</dbReference>
<dbReference type="AlphaFoldDB" id="A0A9Q3J0G8"/>
<organism evidence="1 2">
    <name type="scientific">Austropuccinia psidii MF-1</name>
    <dbReference type="NCBI Taxonomy" id="1389203"/>
    <lineage>
        <taxon>Eukaryota</taxon>
        <taxon>Fungi</taxon>
        <taxon>Dikarya</taxon>
        <taxon>Basidiomycota</taxon>
        <taxon>Pucciniomycotina</taxon>
        <taxon>Pucciniomycetes</taxon>
        <taxon>Pucciniales</taxon>
        <taxon>Sphaerophragmiaceae</taxon>
        <taxon>Austropuccinia</taxon>
    </lineage>
</organism>
<protein>
    <submittedName>
        <fullName evidence="1">Uncharacterized protein</fullName>
    </submittedName>
</protein>
<dbReference type="PANTHER" id="PTHR33053">
    <property type="entry name" value="PROTEIN, PUTATIVE-RELATED"/>
    <property type="match status" value="1"/>
</dbReference>
<dbReference type="EMBL" id="AVOT02060348">
    <property type="protein sequence ID" value="MBW0553830.1"/>
    <property type="molecule type" value="Genomic_DNA"/>
</dbReference>
<comment type="caution">
    <text evidence="1">The sequence shown here is derived from an EMBL/GenBank/DDBJ whole genome shotgun (WGS) entry which is preliminary data.</text>
</comment>
<dbReference type="Proteomes" id="UP000765509">
    <property type="component" value="Unassembled WGS sequence"/>
</dbReference>
<sequence>MHCVCIGIIKKLLMFWNGGVKRHKLALPNNLISVLDKRLNDIGQYIPVEFQRAPNFNSQSHPIRDASRWKATELRQILLYTFMVVFRDIVSKEVYEHFLELCIAIRQLLTNNISSDINNYAKSLLNHFIISFANIYGKSYMSHNVHIIQHLADDVTKFGSLNNFSAFEFESYMQPMKKKIRTGVKPLQQLIRRYSEDEIFFSKKEEPNKHNIGPLNVHCKFKIRPITIDGCEPYYSGWRTNKFVIKKNKADNCVRMINGDIVIIENIGTSKYNENILIIGRKFEKLEKLFNVPCLSTLLNIIAATELSHHQSWMLNDIKDKMMHLPVNNNASITIPLLHLQ</sequence>
<keyword evidence="2" id="KW-1185">Reference proteome</keyword>
<gene>
    <name evidence="1" type="ORF">O181_093545</name>
</gene>
<evidence type="ECO:0000313" key="2">
    <source>
        <dbReference type="Proteomes" id="UP000765509"/>
    </source>
</evidence>
<accession>A0A9Q3J0G8</accession>
<dbReference type="OrthoDB" id="10028922at2759"/>
<proteinExistence type="predicted"/>
<reference evidence="1" key="1">
    <citation type="submission" date="2021-03" db="EMBL/GenBank/DDBJ databases">
        <title>Draft genome sequence of rust myrtle Austropuccinia psidii MF-1, a brazilian biotype.</title>
        <authorList>
            <person name="Quecine M.C."/>
            <person name="Pachon D.M.R."/>
            <person name="Bonatelli M.L."/>
            <person name="Correr F.H."/>
            <person name="Franceschini L.M."/>
            <person name="Leite T.F."/>
            <person name="Margarido G.R.A."/>
            <person name="Almeida C.A."/>
            <person name="Ferrarezi J.A."/>
            <person name="Labate C.A."/>
        </authorList>
    </citation>
    <scope>NUCLEOTIDE SEQUENCE</scope>
    <source>
        <strain evidence="1">MF-1</strain>
    </source>
</reference>
<name>A0A9Q3J0G8_9BASI</name>
<evidence type="ECO:0000313" key="1">
    <source>
        <dbReference type="EMBL" id="MBW0553830.1"/>
    </source>
</evidence>